<proteinExistence type="predicted"/>
<dbReference type="InterPro" id="IPR036693">
    <property type="entry name" value="TF_LuxR_autoind-bd_dom_sf"/>
</dbReference>
<reference evidence="5 6" key="1">
    <citation type="submission" date="2020-08" db="EMBL/GenBank/DDBJ databases">
        <title>Functional genomics of gut bacteria from endangered species of beetles.</title>
        <authorList>
            <person name="Carlos-Shanley C."/>
        </authorList>
    </citation>
    <scope>NUCLEOTIDE SEQUENCE [LARGE SCALE GENOMIC DNA]</scope>
    <source>
        <strain evidence="5 6">S00239</strain>
    </source>
</reference>
<evidence type="ECO:0000313" key="5">
    <source>
        <dbReference type="EMBL" id="MBB4843203.1"/>
    </source>
</evidence>
<dbReference type="InterPro" id="IPR005143">
    <property type="entry name" value="TF_LuxR_autoind-bd_dom"/>
</dbReference>
<dbReference type="PANTHER" id="PTHR44688:SF16">
    <property type="entry name" value="DNA-BINDING TRANSCRIPTIONAL ACTIVATOR DEVR_DOSR"/>
    <property type="match status" value="1"/>
</dbReference>
<dbReference type="PROSITE" id="PS00622">
    <property type="entry name" value="HTH_LUXR_1"/>
    <property type="match status" value="1"/>
</dbReference>
<dbReference type="SUPFAM" id="SSF75516">
    <property type="entry name" value="Pheromone-binding domain of LuxR-like quorum-sensing transcription factors"/>
    <property type="match status" value="1"/>
</dbReference>
<dbReference type="RefSeq" id="WP_184298253.1">
    <property type="nucleotide sequence ID" value="NZ_JACHLP010000003.1"/>
</dbReference>
<keyword evidence="1" id="KW-0805">Transcription regulation</keyword>
<dbReference type="GO" id="GO:0003677">
    <property type="term" value="F:DNA binding"/>
    <property type="evidence" value="ECO:0007669"/>
    <property type="project" value="UniProtKB-KW"/>
</dbReference>
<evidence type="ECO:0000256" key="1">
    <source>
        <dbReference type="ARBA" id="ARBA00023015"/>
    </source>
</evidence>
<comment type="caution">
    <text evidence="5">The sequence shown here is derived from an EMBL/GenBank/DDBJ whole genome shotgun (WGS) entry which is preliminary data.</text>
</comment>
<name>A0A840L8W7_9BURK</name>
<dbReference type="PANTHER" id="PTHR44688">
    <property type="entry name" value="DNA-BINDING TRANSCRIPTIONAL ACTIVATOR DEVR_DOSR"/>
    <property type="match status" value="1"/>
</dbReference>
<dbReference type="Pfam" id="PF03472">
    <property type="entry name" value="Autoind_bind"/>
    <property type="match status" value="1"/>
</dbReference>
<dbReference type="CDD" id="cd06170">
    <property type="entry name" value="LuxR_C_like"/>
    <property type="match status" value="1"/>
</dbReference>
<dbReference type="PROSITE" id="PS50043">
    <property type="entry name" value="HTH_LUXR_2"/>
    <property type="match status" value="1"/>
</dbReference>
<dbReference type="InterPro" id="IPR036388">
    <property type="entry name" value="WH-like_DNA-bd_sf"/>
</dbReference>
<dbReference type="GO" id="GO:0006355">
    <property type="term" value="P:regulation of DNA-templated transcription"/>
    <property type="evidence" value="ECO:0007669"/>
    <property type="project" value="InterPro"/>
</dbReference>
<feature type="domain" description="HTH luxR-type" evidence="4">
    <location>
        <begin position="166"/>
        <end position="231"/>
    </location>
</feature>
<dbReference type="Gene3D" id="3.30.450.80">
    <property type="entry name" value="Transcription factor LuxR-like, autoinducer-binding domain"/>
    <property type="match status" value="1"/>
</dbReference>
<dbReference type="Pfam" id="PF00196">
    <property type="entry name" value="GerE"/>
    <property type="match status" value="1"/>
</dbReference>
<dbReference type="Proteomes" id="UP000562027">
    <property type="component" value="Unassembled WGS sequence"/>
</dbReference>
<protein>
    <submittedName>
        <fullName evidence="5">LuxR family transcriptional regulator</fullName>
    </submittedName>
</protein>
<dbReference type="EMBL" id="JACHLP010000003">
    <property type="protein sequence ID" value="MBB4843203.1"/>
    <property type="molecule type" value="Genomic_DNA"/>
</dbReference>
<dbReference type="AlphaFoldDB" id="A0A840L8W7"/>
<dbReference type="SUPFAM" id="SSF46894">
    <property type="entry name" value="C-terminal effector domain of the bipartite response regulators"/>
    <property type="match status" value="1"/>
</dbReference>
<keyword evidence="3" id="KW-0804">Transcription</keyword>
<dbReference type="InterPro" id="IPR000792">
    <property type="entry name" value="Tscrpt_reg_LuxR_C"/>
</dbReference>
<dbReference type="SMART" id="SM00421">
    <property type="entry name" value="HTH_LUXR"/>
    <property type="match status" value="1"/>
</dbReference>
<keyword evidence="6" id="KW-1185">Reference proteome</keyword>
<evidence type="ECO:0000313" key="6">
    <source>
        <dbReference type="Proteomes" id="UP000562027"/>
    </source>
</evidence>
<accession>A0A840L8W7</accession>
<keyword evidence="2" id="KW-0238">DNA-binding</keyword>
<evidence type="ECO:0000259" key="4">
    <source>
        <dbReference type="PROSITE" id="PS50043"/>
    </source>
</evidence>
<gene>
    <name evidence="5" type="ORF">HNP55_001722</name>
</gene>
<dbReference type="Gene3D" id="1.10.10.10">
    <property type="entry name" value="Winged helix-like DNA-binding domain superfamily/Winged helix DNA-binding domain"/>
    <property type="match status" value="1"/>
</dbReference>
<organism evidence="5 6">
    <name type="scientific">Roseateles oligotrophus</name>
    <dbReference type="NCBI Taxonomy" id="1769250"/>
    <lineage>
        <taxon>Bacteria</taxon>
        <taxon>Pseudomonadati</taxon>
        <taxon>Pseudomonadota</taxon>
        <taxon>Betaproteobacteria</taxon>
        <taxon>Burkholderiales</taxon>
        <taxon>Sphaerotilaceae</taxon>
        <taxon>Roseateles</taxon>
    </lineage>
</organism>
<evidence type="ECO:0000256" key="2">
    <source>
        <dbReference type="ARBA" id="ARBA00023125"/>
    </source>
</evidence>
<dbReference type="PRINTS" id="PR00038">
    <property type="entry name" value="HTHLUXR"/>
</dbReference>
<sequence>MDKEDSTVLDDNVESRAAFEQIAEFARELGFEHCCHGLRMPVPVTRPRTVFYTNYPPEWERLYRERGYLEIDPTVLHGMRSSSAIVWSDEFFSTVPEFWQTAQSYGLRYGWAQSRRDPEGIYSMLVLARSGPALDIEELRDKEERLSWLLGKSHFLAKQACSDPVINEKMPLLSGREVEVLRWSADGKSAAIIAALMNISERTVAFHINSVVQKLGVNNKTSAVARASMLGLLW</sequence>
<evidence type="ECO:0000256" key="3">
    <source>
        <dbReference type="ARBA" id="ARBA00023163"/>
    </source>
</evidence>
<dbReference type="InterPro" id="IPR016032">
    <property type="entry name" value="Sig_transdc_resp-reg_C-effctor"/>
</dbReference>